<evidence type="ECO:0000313" key="3">
    <source>
        <dbReference type="Proteomes" id="UP000001056"/>
    </source>
</evidence>
<dbReference type="VEuPathDB" id="FungiDB:CHGG_06336"/>
<dbReference type="InParanoid" id="Q2H4S9"/>
<dbReference type="GeneID" id="4390923"/>
<evidence type="ECO:0008006" key="4">
    <source>
        <dbReference type="Google" id="ProtNLM"/>
    </source>
</evidence>
<dbReference type="RefSeq" id="XP_001222431.1">
    <property type="nucleotide sequence ID" value="XM_001222430.1"/>
</dbReference>
<name>Q2H4S9_CHAGB</name>
<evidence type="ECO:0000256" key="1">
    <source>
        <dbReference type="SAM" id="MobiDB-lite"/>
    </source>
</evidence>
<accession>Q2H4S9</accession>
<reference evidence="3" key="1">
    <citation type="journal article" date="2015" name="Genome Announc.">
        <title>Draft genome sequence of the cellulolytic fungus Chaetomium globosum.</title>
        <authorList>
            <person name="Cuomo C.A."/>
            <person name="Untereiner W.A."/>
            <person name="Ma L.-J."/>
            <person name="Grabherr M."/>
            <person name="Birren B.W."/>
        </authorList>
    </citation>
    <scope>NUCLEOTIDE SEQUENCE [LARGE SCALE GENOMIC DNA]</scope>
    <source>
        <strain evidence="3">ATCC 6205 / CBS 148.51 / DSM 1962 / NBRC 6347 / NRRL 1970</strain>
    </source>
</reference>
<dbReference type="eggNOG" id="ENOG502RJ52">
    <property type="taxonomic scope" value="Eukaryota"/>
</dbReference>
<dbReference type="Proteomes" id="UP000001056">
    <property type="component" value="Unassembled WGS sequence"/>
</dbReference>
<dbReference type="EMBL" id="CH408031">
    <property type="protein sequence ID" value="EAQ89717.1"/>
    <property type="molecule type" value="Genomic_DNA"/>
</dbReference>
<protein>
    <recommendedName>
        <fullName evidence="4">SnoaL-like domain-containing protein</fullName>
    </recommendedName>
</protein>
<dbReference type="AlphaFoldDB" id="Q2H4S9"/>
<proteinExistence type="predicted"/>
<feature type="region of interest" description="Disordered" evidence="1">
    <location>
        <begin position="109"/>
        <end position="138"/>
    </location>
</feature>
<sequence>MTTTQPPSEPTRRTTALRNLQTLYTNLTLLHTIASPSIILHPADRDLTTPPRPPLVGIAAAQQHEEDLVAAAARRGGLVMEVGVGSGGMVVDEGGVFGCVMGVLRGGSSSSGASSCEGKGGDGQEGRGGGEGVEREKQKEGIAMPFCGVWRFDEMGRAVEHWENAADPAALGRWLRGE</sequence>
<gene>
    <name evidence="2" type="ORF">CHGG_06336</name>
</gene>
<evidence type="ECO:0000313" key="2">
    <source>
        <dbReference type="EMBL" id="EAQ89717.1"/>
    </source>
</evidence>
<keyword evidence="3" id="KW-1185">Reference proteome</keyword>
<dbReference type="HOGENOM" id="CLU_118227_0_0_1"/>
<dbReference type="OrthoDB" id="4568923at2759"/>
<organism evidence="2 3">
    <name type="scientific">Chaetomium globosum (strain ATCC 6205 / CBS 148.51 / DSM 1962 / NBRC 6347 / NRRL 1970)</name>
    <name type="common">Soil fungus</name>
    <dbReference type="NCBI Taxonomy" id="306901"/>
    <lineage>
        <taxon>Eukaryota</taxon>
        <taxon>Fungi</taxon>
        <taxon>Dikarya</taxon>
        <taxon>Ascomycota</taxon>
        <taxon>Pezizomycotina</taxon>
        <taxon>Sordariomycetes</taxon>
        <taxon>Sordariomycetidae</taxon>
        <taxon>Sordariales</taxon>
        <taxon>Chaetomiaceae</taxon>
        <taxon>Chaetomium</taxon>
    </lineage>
</organism>